<sequence>MPKNTLLNRLFLVQLEGQDFPDAKDVIWQYKGEQLGGKPMVIEVISSVNWFHDPKFNVPFKPERTPTN</sequence>
<name>A0A1X7KDE7_9FLAO</name>
<protein>
    <submittedName>
        <fullName evidence="1">Uncharacterized protein</fullName>
    </submittedName>
</protein>
<dbReference type="EMBL" id="FXAO01000005">
    <property type="protein sequence ID" value="SMG39194.1"/>
    <property type="molecule type" value="Genomic_DNA"/>
</dbReference>
<evidence type="ECO:0000313" key="2">
    <source>
        <dbReference type="Proteomes" id="UP000193420"/>
    </source>
</evidence>
<dbReference type="Proteomes" id="UP000193420">
    <property type="component" value="Unassembled WGS sequence"/>
</dbReference>
<proteinExistence type="predicted"/>
<gene>
    <name evidence="1" type="ORF">SAMN03080602_02834</name>
</gene>
<evidence type="ECO:0000313" key="1">
    <source>
        <dbReference type="EMBL" id="SMG39194.1"/>
    </source>
</evidence>
<accession>A0A1X7KDE7</accession>
<dbReference type="RefSeq" id="WP_085499570.1">
    <property type="nucleotide sequence ID" value="NZ_FXAO01000005.1"/>
</dbReference>
<dbReference type="OrthoDB" id="1118033at2"/>
<keyword evidence="2" id="KW-1185">Reference proteome</keyword>
<reference evidence="2" key="1">
    <citation type="submission" date="2017-04" db="EMBL/GenBank/DDBJ databases">
        <authorList>
            <person name="Varghese N."/>
            <person name="Submissions S."/>
        </authorList>
    </citation>
    <scope>NUCLEOTIDE SEQUENCE [LARGE SCALE GENOMIC DNA]</scope>
    <source>
        <strain evidence="2">DSM 19835</strain>
    </source>
</reference>
<dbReference type="AlphaFoldDB" id="A0A1X7KDE7"/>
<organism evidence="1 2">
    <name type="scientific">Arenibacter troitsensis</name>
    <dbReference type="NCBI Taxonomy" id="188872"/>
    <lineage>
        <taxon>Bacteria</taxon>
        <taxon>Pseudomonadati</taxon>
        <taxon>Bacteroidota</taxon>
        <taxon>Flavobacteriia</taxon>
        <taxon>Flavobacteriales</taxon>
        <taxon>Flavobacteriaceae</taxon>
        <taxon>Arenibacter</taxon>
    </lineage>
</organism>